<evidence type="ECO:0000313" key="2">
    <source>
        <dbReference type="Proteomes" id="UP000189981"/>
    </source>
</evidence>
<proteinExistence type="predicted"/>
<organism evidence="1 2">
    <name type="scientific">Daejeonella lutea</name>
    <dbReference type="NCBI Taxonomy" id="572036"/>
    <lineage>
        <taxon>Bacteria</taxon>
        <taxon>Pseudomonadati</taxon>
        <taxon>Bacteroidota</taxon>
        <taxon>Sphingobacteriia</taxon>
        <taxon>Sphingobacteriales</taxon>
        <taxon>Sphingobacteriaceae</taxon>
        <taxon>Daejeonella</taxon>
    </lineage>
</organism>
<reference evidence="2" key="1">
    <citation type="submission" date="2017-02" db="EMBL/GenBank/DDBJ databases">
        <authorList>
            <person name="Varghese N."/>
            <person name="Submissions S."/>
        </authorList>
    </citation>
    <scope>NUCLEOTIDE SEQUENCE [LARGE SCALE GENOMIC DNA]</scope>
    <source>
        <strain evidence="2">DSM 22385</strain>
    </source>
</reference>
<name>A0A1T5A6B3_9SPHI</name>
<dbReference type="AlphaFoldDB" id="A0A1T5A6B3"/>
<dbReference type="Proteomes" id="UP000189981">
    <property type="component" value="Unassembled WGS sequence"/>
</dbReference>
<dbReference type="EMBL" id="FUYR01000001">
    <property type="protein sequence ID" value="SKB30478.1"/>
    <property type="molecule type" value="Genomic_DNA"/>
</dbReference>
<keyword evidence="2" id="KW-1185">Reference proteome</keyword>
<protein>
    <submittedName>
        <fullName evidence="1">Uncharacterized protein</fullName>
    </submittedName>
</protein>
<gene>
    <name evidence="1" type="ORF">SAMN05661099_0372</name>
</gene>
<evidence type="ECO:0000313" key="1">
    <source>
        <dbReference type="EMBL" id="SKB30478.1"/>
    </source>
</evidence>
<sequence length="79" mass="8898">MVSIIGHFQSPMKNLDNLKAGDFVLYTSYKSTKDGTTHIYLLKWDFLENIKKLGGSFKWVNYGITVLSPPPPVIVPAKK</sequence>
<accession>A0A1T5A6B3</accession>